<protein>
    <submittedName>
        <fullName evidence="1">Cold-shock protein</fullName>
    </submittedName>
</protein>
<dbReference type="SUPFAM" id="SSF50249">
    <property type="entry name" value="Nucleic acid-binding proteins"/>
    <property type="match status" value="1"/>
</dbReference>
<organism evidence="1 2">
    <name type="scientific">Planosporangium thailandense</name>
    <dbReference type="NCBI Taxonomy" id="765197"/>
    <lineage>
        <taxon>Bacteria</taxon>
        <taxon>Bacillati</taxon>
        <taxon>Actinomycetota</taxon>
        <taxon>Actinomycetes</taxon>
        <taxon>Micromonosporales</taxon>
        <taxon>Micromonosporaceae</taxon>
        <taxon>Planosporangium</taxon>
    </lineage>
</organism>
<proteinExistence type="predicted"/>
<name>A0ABX0XQ92_9ACTN</name>
<reference evidence="1 2" key="1">
    <citation type="submission" date="2020-03" db="EMBL/GenBank/DDBJ databases">
        <title>WGS of the type strain of Planosporangium spp.</title>
        <authorList>
            <person name="Thawai C."/>
        </authorList>
    </citation>
    <scope>NUCLEOTIDE SEQUENCE [LARGE SCALE GENOMIC DNA]</scope>
    <source>
        <strain evidence="1 2">TBRC 5610</strain>
    </source>
</reference>
<comment type="caution">
    <text evidence="1">The sequence shown here is derived from an EMBL/GenBank/DDBJ whole genome shotgun (WGS) entry which is preliminary data.</text>
</comment>
<dbReference type="EMBL" id="JAATVY010000001">
    <property type="protein sequence ID" value="NJC68147.1"/>
    <property type="molecule type" value="Genomic_DNA"/>
</dbReference>
<dbReference type="RefSeq" id="WP_167923062.1">
    <property type="nucleotide sequence ID" value="NZ_JAATVY010000001.1"/>
</dbReference>
<dbReference type="Proteomes" id="UP000722989">
    <property type="component" value="Unassembled WGS sequence"/>
</dbReference>
<sequence length="65" mass="7016">MQGTVATFDEQSQAGTVLLDDGTEVAFPAEAFTASGLRLLRIGQRVRLDRDEAGRVTRVTLPTLP</sequence>
<evidence type="ECO:0000313" key="1">
    <source>
        <dbReference type="EMBL" id="NJC68147.1"/>
    </source>
</evidence>
<gene>
    <name evidence="1" type="ORF">HC031_00215</name>
</gene>
<dbReference type="InterPro" id="IPR012340">
    <property type="entry name" value="NA-bd_OB-fold"/>
</dbReference>
<accession>A0ABX0XQ92</accession>
<evidence type="ECO:0000313" key="2">
    <source>
        <dbReference type="Proteomes" id="UP000722989"/>
    </source>
</evidence>
<keyword evidence="2" id="KW-1185">Reference proteome</keyword>